<keyword evidence="1" id="KW-1133">Transmembrane helix</keyword>
<organism evidence="2 3">
    <name type="scientific">Bizionia algoritergicola</name>
    <dbReference type="NCBI Taxonomy" id="291187"/>
    <lineage>
        <taxon>Bacteria</taxon>
        <taxon>Pseudomonadati</taxon>
        <taxon>Bacteroidota</taxon>
        <taxon>Flavobacteriia</taxon>
        <taxon>Flavobacteriales</taxon>
        <taxon>Flavobacteriaceae</taxon>
        <taxon>Bizionia</taxon>
    </lineage>
</organism>
<comment type="caution">
    <text evidence="2">The sequence shown here is derived from an EMBL/GenBank/DDBJ whole genome shotgun (WGS) entry which is preliminary data.</text>
</comment>
<feature type="transmembrane region" description="Helical" evidence="1">
    <location>
        <begin position="210"/>
        <end position="229"/>
    </location>
</feature>
<feature type="transmembrane region" description="Helical" evidence="1">
    <location>
        <begin position="76"/>
        <end position="96"/>
    </location>
</feature>
<dbReference type="OrthoDB" id="1453530at2"/>
<sequence length="234" mass="28379">MNEFLSQNYFLITHLVEFLAAGTGLFFYKKYKAAAAIYFIWFLVYSAFVDLISRYPRFFNYLETFDSIENTMFERNYWYITIFWVIASTLFYVFYFQKIIQHPKLKTILKFTKWLFLIASIIVFIFDFEKLYTSKIPLIHILSTLSVFLAISLYLFEILNSDRILIFYQSINFYISSTVLIWWLITTPLVFYDLYFSQADWNFVFLKYQIFLFANVFMYVSFTLALIFCKPQYD</sequence>
<feature type="transmembrane region" description="Helical" evidence="1">
    <location>
        <begin position="138"/>
        <end position="159"/>
    </location>
</feature>
<dbReference type="AlphaFoldDB" id="A0A5D0QYY8"/>
<protein>
    <submittedName>
        <fullName evidence="2">Uncharacterized protein</fullName>
    </submittedName>
</protein>
<dbReference type="SUPFAM" id="SSF81321">
    <property type="entry name" value="Family A G protein-coupled receptor-like"/>
    <property type="match status" value="1"/>
</dbReference>
<evidence type="ECO:0000313" key="2">
    <source>
        <dbReference type="EMBL" id="TYB73444.1"/>
    </source>
</evidence>
<feature type="transmembrane region" description="Helical" evidence="1">
    <location>
        <begin position="6"/>
        <end position="28"/>
    </location>
</feature>
<name>A0A5D0QYY8_9FLAO</name>
<keyword evidence="3" id="KW-1185">Reference proteome</keyword>
<reference evidence="2 3" key="1">
    <citation type="submission" date="2019-08" db="EMBL/GenBank/DDBJ databases">
        <title>Genomes of Antarctic Bizionia species.</title>
        <authorList>
            <person name="Bowman J.P."/>
        </authorList>
    </citation>
    <scope>NUCLEOTIDE SEQUENCE [LARGE SCALE GENOMIC DNA]</scope>
    <source>
        <strain evidence="2 3">APA-1</strain>
    </source>
</reference>
<dbReference type="EMBL" id="VSKL01000002">
    <property type="protein sequence ID" value="TYB73444.1"/>
    <property type="molecule type" value="Genomic_DNA"/>
</dbReference>
<proteinExistence type="predicted"/>
<keyword evidence="1" id="KW-0472">Membrane</keyword>
<feature type="transmembrane region" description="Helical" evidence="1">
    <location>
        <begin position="35"/>
        <end position="56"/>
    </location>
</feature>
<evidence type="ECO:0000313" key="3">
    <source>
        <dbReference type="Proteomes" id="UP000324358"/>
    </source>
</evidence>
<feature type="transmembrane region" description="Helical" evidence="1">
    <location>
        <begin position="108"/>
        <end position="126"/>
    </location>
</feature>
<evidence type="ECO:0000256" key="1">
    <source>
        <dbReference type="SAM" id="Phobius"/>
    </source>
</evidence>
<dbReference type="RefSeq" id="WP_066253908.1">
    <property type="nucleotide sequence ID" value="NZ_VSKL01000002.1"/>
</dbReference>
<dbReference type="Proteomes" id="UP000324358">
    <property type="component" value="Unassembled WGS sequence"/>
</dbReference>
<feature type="transmembrane region" description="Helical" evidence="1">
    <location>
        <begin position="171"/>
        <end position="190"/>
    </location>
</feature>
<keyword evidence="1" id="KW-0812">Transmembrane</keyword>
<accession>A0A5D0QYY8</accession>
<gene>
    <name evidence="2" type="ORF">ES675_07250</name>
</gene>